<sequence length="84" mass="9157">MTLPNLPPLKPTGGKIMVSLAIGFAAAGACTQFLSLNMPFGGKLPHTMTNKDWYPETARKMRTGWDREGAPDRPIELNPMSKNA</sequence>
<accession>C1N7J6</accession>
<evidence type="ECO:0000313" key="4">
    <source>
        <dbReference type="Proteomes" id="UP000001876"/>
    </source>
</evidence>
<keyword evidence="2" id="KW-0472">Membrane</keyword>
<dbReference type="OrthoDB" id="1840418at2759"/>
<name>C1N7J6_MICPC</name>
<dbReference type="InterPro" id="IPR009515">
    <property type="entry name" value="DUF1138"/>
</dbReference>
<gene>
    <name evidence="3" type="ORF">MICPUCDRAFT_53720</name>
</gene>
<dbReference type="AlphaFoldDB" id="C1N7J6"/>
<dbReference type="EMBL" id="GG663749">
    <property type="protein sequence ID" value="EEH52286.1"/>
    <property type="molecule type" value="Genomic_DNA"/>
</dbReference>
<protein>
    <submittedName>
        <fullName evidence="3">Predicted protein</fullName>
    </submittedName>
</protein>
<evidence type="ECO:0000256" key="1">
    <source>
        <dbReference type="SAM" id="MobiDB-lite"/>
    </source>
</evidence>
<dbReference type="RefSeq" id="XP_003063913.1">
    <property type="nucleotide sequence ID" value="XM_003063867.1"/>
</dbReference>
<dbReference type="GeneID" id="9689186"/>
<dbReference type="Pfam" id="PF06592">
    <property type="entry name" value="DUF1138"/>
    <property type="match status" value="1"/>
</dbReference>
<feature type="region of interest" description="Disordered" evidence="1">
    <location>
        <begin position="64"/>
        <end position="84"/>
    </location>
</feature>
<feature type="transmembrane region" description="Helical" evidence="2">
    <location>
        <begin position="16"/>
        <end position="36"/>
    </location>
</feature>
<feature type="compositionally biased region" description="Basic and acidic residues" evidence="1">
    <location>
        <begin position="64"/>
        <end position="75"/>
    </location>
</feature>
<keyword evidence="4" id="KW-1185">Reference proteome</keyword>
<evidence type="ECO:0000256" key="2">
    <source>
        <dbReference type="SAM" id="Phobius"/>
    </source>
</evidence>
<keyword evidence="2" id="KW-1133">Transmembrane helix</keyword>
<keyword evidence="2" id="KW-0812">Transmembrane</keyword>
<evidence type="ECO:0000313" key="3">
    <source>
        <dbReference type="EMBL" id="EEH52286.1"/>
    </source>
</evidence>
<organism evidence="4">
    <name type="scientific">Micromonas pusilla (strain CCMP1545)</name>
    <name type="common">Picoplanktonic green alga</name>
    <dbReference type="NCBI Taxonomy" id="564608"/>
    <lineage>
        <taxon>Eukaryota</taxon>
        <taxon>Viridiplantae</taxon>
        <taxon>Chlorophyta</taxon>
        <taxon>Mamiellophyceae</taxon>
        <taxon>Mamiellales</taxon>
        <taxon>Mamiellaceae</taxon>
        <taxon>Micromonas</taxon>
    </lineage>
</organism>
<dbReference type="Proteomes" id="UP000001876">
    <property type="component" value="Unassembled WGS sequence"/>
</dbReference>
<dbReference type="OMA" id="AGACTQF"/>
<proteinExistence type="predicted"/>
<reference evidence="3 4" key="1">
    <citation type="journal article" date="2009" name="Science">
        <title>Green evolution and dynamic adaptations revealed by genomes of the marine picoeukaryotes Micromonas.</title>
        <authorList>
            <person name="Worden A.Z."/>
            <person name="Lee J.H."/>
            <person name="Mock T."/>
            <person name="Rouze P."/>
            <person name="Simmons M.P."/>
            <person name="Aerts A.L."/>
            <person name="Allen A.E."/>
            <person name="Cuvelier M.L."/>
            <person name="Derelle E."/>
            <person name="Everett M.V."/>
            <person name="Foulon E."/>
            <person name="Grimwood J."/>
            <person name="Gundlach H."/>
            <person name="Henrissat B."/>
            <person name="Napoli C."/>
            <person name="McDonald S.M."/>
            <person name="Parker M.S."/>
            <person name="Rombauts S."/>
            <person name="Salamov A."/>
            <person name="Von Dassow P."/>
            <person name="Badger J.H."/>
            <person name="Coutinho P.M."/>
            <person name="Demir E."/>
            <person name="Dubchak I."/>
            <person name="Gentemann C."/>
            <person name="Eikrem W."/>
            <person name="Gready J.E."/>
            <person name="John U."/>
            <person name="Lanier W."/>
            <person name="Lindquist E.A."/>
            <person name="Lucas S."/>
            <person name="Mayer K.F."/>
            <person name="Moreau H."/>
            <person name="Not F."/>
            <person name="Otillar R."/>
            <person name="Panaud O."/>
            <person name="Pangilinan J."/>
            <person name="Paulsen I."/>
            <person name="Piegu B."/>
            <person name="Poliakov A."/>
            <person name="Robbens S."/>
            <person name="Schmutz J."/>
            <person name="Toulza E."/>
            <person name="Wyss T."/>
            <person name="Zelensky A."/>
            <person name="Zhou K."/>
            <person name="Armbrust E.V."/>
            <person name="Bhattacharya D."/>
            <person name="Goodenough U.W."/>
            <person name="Van de Peer Y."/>
            <person name="Grigoriev I.V."/>
        </authorList>
    </citation>
    <scope>NUCLEOTIDE SEQUENCE [LARGE SCALE GENOMIC DNA]</scope>
    <source>
        <strain evidence="3 4">CCMP1545</strain>
    </source>
</reference>
<dbReference type="KEGG" id="mpp:MICPUCDRAFT_53720"/>